<evidence type="ECO:0000313" key="1">
    <source>
        <dbReference type="EMBL" id="ACR37228.1"/>
    </source>
</evidence>
<name>C4J7S8_MAIZE</name>
<protein>
    <submittedName>
        <fullName evidence="1">Uncharacterized protein</fullName>
    </submittedName>
</protein>
<proteinExistence type="evidence at transcript level"/>
<reference evidence="1" key="1">
    <citation type="journal article" date="2009" name="PLoS Genet.">
        <title>Sequencing, mapping, and analysis of 27,455 maize full-length cDNAs.</title>
        <authorList>
            <person name="Soderlund C."/>
            <person name="Descour A."/>
            <person name="Kudrna D."/>
            <person name="Bomhoff M."/>
            <person name="Boyd L."/>
            <person name="Currie J."/>
            <person name="Angelova A."/>
            <person name="Collura K."/>
            <person name="Wissotski M."/>
            <person name="Ashley E."/>
            <person name="Morrow D."/>
            <person name="Fernandes J."/>
            <person name="Walbot V."/>
            <person name="Yu Y."/>
        </authorList>
    </citation>
    <scope>NUCLEOTIDE SEQUENCE</scope>
    <source>
        <strain evidence="1">B73</strain>
    </source>
</reference>
<dbReference type="AlphaFoldDB" id="C4J7S8"/>
<accession>C4J7S8</accession>
<organism evidence="1">
    <name type="scientific">Zea mays</name>
    <name type="common">Maize</name>
    <dbReference type="NCBI Taxonomy" id="4577"/>
    <lineage>
        <taxon>Eukaryota</taxon>
        <taxon>Viridiplantae</taxon>
        <taxon>Streptophyta</taxon>
        <taxon>Embryophyta</taxon>
        <taxon>Tracheophyta</taxon>
        <taxon>Spermatophyta</taxon>
        <taxon>Magnoliopsida</taxon>
        <taxon>Liliopsida</taxon>
        <taxon>Poales</taxon>
        <taxon>Poaceae</taxon>
        <taxon>PACMAD clade</taxon>
        <taxon>Panicoideae</taxon>
        <taxon>Andropogonodae</taxon>
        <taxon>Andropogoneae</taxon>
        <taxon>Tripsacinae</taxon>
        <taxon>Zea</taxon>
    </lineage>
</organism>
<dbReference type="EMBL" id="BT086875">
    <property type="protein sequence ID" value="ACR37228.1"/>
    <property type="molecule type" value="mRNA"/>
</dbReference>
<sequence>MLLATVSTVTSPLQCISDSRSHIRSICLVFPSRSTIRLQAYGVCE</sequence>